<dbReference type="SUPFAM" id="SSF51556">
    <property type="entry name" value="Metallo-dependent hydrolases"/>
    <property type="match status" value="1"/>
</dbReference>
<keyword evidence="1" id="KW-0732">Signal</keyword>
<dbReference type="Proteomes" id="UP001216907">
    <property type="component" value="Unassembled WGS sequence"/>
</dbReference>
<evidence type="ECO:0000313" key="4">
    <source>
        <dbReference type="Proteomes" id="UP001216907"/>
    </source>
</evidence>
<evidence type="ECO:0000256" key="1">
    <source>
        <dbReference type="SAM" id="SignalP"/>
    </source>
</evidence>
<feature type="domain" description="Amidohydrolase-related" evidence="2">
    <location>
        <begin position="34"/>
        <end position="303"/>
    </location>
</feature>
<dbReference type="Gene3D" id="3.20.20.140">
    <property type="entry name" value="Metal-dependent hydrolases"/>
    <property type="match status" value="1"/>
</dbReference>
<feature type="signal peptide" evidence="1">
    <location>
        <begin position="1"/>
        <end position="24"/>
    </location>
</feature>
<sequence>MRRSRFLQAAAASPLLLATARAWAGGDDRRVPVVDAHVHCFAGRDDARFPYHPLGPYRPVELATPEHLLACMNEAGVDFAVVVHPEPYQDDHRYLEHCLDVGRARLKGTCLFFADRPGSLDRMTELVRRREGQIVAARIHAYAPDRLPPFGKPELHALWRRAGDLGLAIQLHFEPRYAPGFEPLIREFPATKVILDHLGRPFQGSPEENAVVHAWAKLPNTIMKLSAFPAQDQYPHRDVGPVVRDLVKRFGPDRLIYGGGSEPEATGASYRAYREQVRSHLADLSAEDQAKVLGGTAASLFGFHNAAPKAPS</sequence>
<keyword evidence="4" id="KW-1185">Reference proteome</keyword>
<name>A0ABT6FHX3_9BACT</name>
<reference evidence="3 4" key="1">
    <citation type="submission" date="2023-03" db="EMBL/GenBank/DDBJ databases">
        <title>Paludisphaera mucosa sp. nov. a novel planctomycete from northern fen.</title>
        <authorList>
            <person name="Ivanova A."/>
        </authorList>
    </citation>
    <scope>NUCLEOTIDE SEQUENCE [LARGE SCALE GENOMIC DNA]</scope>
    <source>
        <strain evidence="3 4">Pla2</strain>
    </source>
</reference>
<proteinExistence type="predicted"/>
<evidence type="ECO:0000313" key="3">
    <source>
        <dbReference type="EMBL" id="MDG3007177.1"/>
    </source>
</evidence>
<organism evidence="3 4">
    <name type="scientific">Paludisphaera mucosa</name>
    <dbReference type="NCBI Taxonomy" id="3030827"/>
    <lineage>
        <taxon>Bacteria</taxon>
        <taxon>Pseudomonadati</taxon>
        <taxon>Planctomycetota</taxon>
        <taxon>Planctomycetia</taxon>
        <taxon>Isosphaerales</taxon>
        <taxon>Isosphaeraceae</taxon>
        <taxon>Paludisphaera</taxon>
    </lineage>
</organism>
<dbReference type="InterPro" id="IPR052358">
    <property type="entry name" value="Aro_Compnd_Degr_Hydrolases"/>
</dbReference>
<dbReference type="EMBL" id="JARRAG010000002">
    <property type="protein sequence ID" value="MDG3007177.1"/>
    <property type="molecule type" value="Genomic_DNA"/>
</dbReference>
<accession>A0ABT6FHX3</accession>
<dbReference type="InterPro" id="IPR006680">
    <property type="entry name" value="Amidohydro-rel"/>
</dbReference>
<dbReference type="PANTHER" id="PTHR35563:SF2">
    <property type="entry name" value="BARREL METAL-DEPENDENT HYDROLASE, PUTATIVE (AFU_ORTHOLOGUE AFUA_1G16240)-RELATED"/>
    <property type="match status" value="1"/>
</dbReference>
<dbReference type="InterPro" id="IPR032466">
    <property type="entry name" value="Metal_Hydrolase"/>
</dbReference>
<dbReference type="RefSeq" id="WP_277863465.1">
    <property type="nucleotide sequence ID" value="NZ_JARRAG010000002.1"/>
</dbReference>
<dbReference type="Pfam" id="PF04909">
    <property type="entry name" value="Amidohydro_2"/>
    <property type="match status" value="1"/>
</dbReference>
<gene>
    <name evidence="3" type="ORF">PZE19_25720</name>
</gene>
<feature type="chain" id="PRO_5045644314" evidence="1">
    <location>
        <begin position="25"/>
        <end position="312"/>
    </location>
</feature>
<dbReference type="PANTHER" id="PTHR35563">
    <property type="entry name" value="BARREL METAL-DEPENDENT HYDROLASE, PUTATIVE (AFU_ORTHOLOGUE AFUA_1G16240)-RELATED"/>
    <property type="match status" value="1"/>
</dbReference>
<evidence type="ECO:0000259" key="2">
    <source>
        <dbReference type="Pfam" id="PF04909"/>
    </source>
</evidence>
<protein>
    <submittedName>
        <fullName evidence="3">Amidohydrolase family protein</fullName>
    </submittedName>
</protein>
<comment type="caution">
    <text evidence="3">The sequence shown here is derived from an EMBL/GenBank/DDBJ whole genome shotgun (WGS) entry which is preliminary data.</text>
</comment>